<name>A0A1I0WTD0_9BACI</name>
<dbReference type="Gene3D" id="3.90.79.10">
    <property type="entry name" value="Nucleoside Triphosphate Pyrophosphohydrolase"/>
    <property type="match status" value="1"/>
</dbReference>
<protein>
    <submittedName>
        <fullName evidence="5">8-oxo-dGTPase</fullName>
    </submittedName>
</protein>
<sequence length="166" mass="19502">MKAVEIMYRFTDYYCNEVTLSFDDHPFSRNPKHVWVICQYHNKWLLTKHKERGLEFPGGKVEENETAREAAVREVKEETGGVVEFIQYVGQYIVAGKGGTIVKNVYFAEIAELVVQHTYYETEGPIRLACIPWNVRHNKQYSFVMKDDVLKHCMEYIKKECQGNRQ</sequence>
<gene>
    <name evidence="5" type="ORF">SAMN04488072_103264</name>
</gene>
<dbReference type="InterPro" id="IPR015797">
    <property type="entry name" value="NUDIX_hydrolase-like_dom_sf"/>
</dbReference>
<proteinExistence type="inferred from homology"/>
<dbReference type="InterPro" id="IPR014078">
    <property type="entry name" value="Nudix_YtkD"/>
</dbReference>
<dbReference type="GO" id="GO:0016787">
    <property type="term" value="F:hydrolase activity"/>
    <property type="evidence" value="ECO:0007669"/>
    <property type="project" value="UniProtKB-KW"/>
</dbReference>
<evidence type="ECO:0000256" key="3">
    <source>
        <dbReference type="RuleBase" id="RU003476"/>
    </source>
</evidence>
<dbReference type="InterPro" id="IPR000086">
    <property type="entry name" value="NUDIX_hydrolase_dom"/>
</dbReference>
<evidence type="ECO:0000313" key="5">
    <source>
        <dbReference type="EMBL" id="SFA91891.1"/>
    </source>
</evidence>
<organism evidence="5 6">
    <name type="scientific">Lentibacillus halodurans</name>
    <dbReference type="NCBI Taxonomy" id="237679"/>
    <lineage>
        <taxon>Bacteria</taxon>
        <taxon>Bacillati</taxon>
        <taxon>Bacillota</taxon>
        <taxon>Bacilli</taxon>
        <taxon>Bacillales</taxon>
        <taxon>Bacillaceae</taxon>
        <taxon>Lentibacillus</taxon>
    </lineage>
</organism>
<keyword evidence="6" id="KW-1185">Reference proteome</keyword>
<evidence type="ECO:0000256" key="2">
    <source>
        <dbReference type="ARBA" id="ARBA00022801"/>
    </source>
</evidence>
<dbReference type="NCBIfam" id="TIGR02705">
    <property type="entry name" value="nudix_YtkD"/>
    <property type="match status" value="1"/>
</dbReference>
<evidence type="ECO:0000313" key="6">
    <source>
        <dbReference type="Proteomes" id="UP000198642"/>
    </source>
</evidence>
<dbReference type="AlphaFoldDB" id="A0A1I0WTD0"/>
<dbReference type="Proteomes" id="UP000198642">
    <property type="component" value="Unassembled WGS sequence"/>
</dbReference>
<dbReference type="PANTHER" id="PTHR43736:SF1">
    <property type="entry name" value="DIHYDRONEOPTERIN TRIPHOSPHATE DIPHOSPHATASE"/>
    <property type="match status" value="1"/>
</dbReference>
<dbReference type="Pfam" id="PF00293">
    <property type="entry name" value="NUDIX"/>
    <property type="match status" value="1"/>
</dbReference>
<dbReference type="PRINTS" id="PR00502">
    <property type="entry name" value="NUDIXFAMILY"/>
</dbReference>
<reference evidence="5 6" key="1">
    <citation type="submission" date="2016-10" db="EMBL/GenBank/DDBJ databases">
        <authorList>
            <person name="de Groot N.N."/>
        </authorList>
    </citation>
    <scope>NUCLEOTIDE SEQUENCE [LARGE SCALE GENOMIC DNA]</scope>
    <source>
        <strain evidence="5 6">CGMCC 1.3702</strain>
    </source>
</reference>
<dbReference type="EMBL" id="FOJW01000003">
    <property type="protein sequence ID" value="SFA91891.1"/>
    <property type="molecule type" value="Genomic_DNA"/>
</dbReference>
<evidence type="ECO:0000259" key="4">
    <source>
        <dbReference type="PROSITE" id="PS51462"/>
    </source>
</evidence>
<dbReference type="PROSITE" id="PS51462">
    <property type="entry name" value="NUDIX"/>
    <property type="match status" value="1"/>
</dbReference>
<dbReference type="InterPro" id="IPR020084">
    <property type="entry name" value="NUDIX_hydrolase_CS"/>
</dbReference>
<feature type="domain" description="Nudix hydrolase" evidence="4">
    <location>
        <begin position="12"/>
        <end position="166"/>
    </location>
</feature>
<evidence type="ECO:0000256" key="1">
    <source>
        <dbReference type="ARBA" id="ARBA00005582"/>
    </source>
</evidence>
<dbReference type="PANTHER" id="PTHR43736">
    <property type="entry name" value="ADP-RIBOSE PYROPHOSPHATASE"/>
    <property type="match status" value="1"/>
</dbReference>
<dbReference type="SUPFAM" id="SSF55811">
    <property type="entry name" value="Nudix"/>
    <property type="match status" value="1"/>
</dbReference>
<comment type="similarity">
    <text evidence="1 3">Belongs to the Nudix hydrolase family.</text>
</comment>
<dbReference type="CDD" id="cd04665">
    <property type="entry name" value="NUDIX_RppH"/>
    <property type="match status" value="1"/>
</dbReference>
<dbReference type="InterPro" id="IPR020476">
    <property type="entry name" value="Nudix_hydrolase"/>
</dbReference>
<accession>A0A1I0WTD0</accession>
<dbReference type="STRING" id="237679.SAMN04488072_103264"/>
<dbReference type="RefSeq" id="WP_280141237.1">
    <property type="nucleotide sequence ID" value="NZ_FOJW01000003.1"/>
</dbReference>
<keyword evidence="2 3" id="KW-0378">Hydrolase</keyword>
<dbReference type="PROSITE" id="PS00893">
    <property type="entry name" value="NUDIX_BOX"/>
    <property type="match status" value="1"/>
</dbReference>